<proteinExistence type="predicted"/>
<sequence length="162" mass="19057">MERINKNFIIAVLAILILIIGFFWYKGTNKSIVDKTLQCAQLYELKKVKYWGNEIGQNKSVFNKTLNACLALNIYNDFQTKDYFAMIIDMSNDKTILSFSAQQKGFYFNNSQRIDCKNSYIYFKYLKNGEEIKDYGCEKYDLMDKMFEQVRDFGFEVFGASL</sequence>
<keyword evidence="1" id="KW-0472">Membrane</keyword>
<name>A0A554JCU9_9BACT</name>
<keyword evidence="1" id="KW-0812">Transmembrane</keyword>
<evidence type="ECO:0000256" key="1">
    <source>
        <dbReference type="SAM" id="Phobius"/>
    </source>
</evidence>
<reference evidence="2 3" key="1">
    <citation type="submission" date="2017-07" db="EMBL/GenBank/DDBJ databases">
        <title>Mechanisms for carbon and nitrogen cycling indicate functional differentiation within the Candidate Phyla Radiation.</title>
        <authorList>
            <person name="Danczak R.E."/>
            <person name="Johnston M.D."/>
            <person name="Kenah C."/>
            <person name="Slattery M."/>
            <person name="Wrighton K.C."/>
            <person name="Wilkins M.J."/>
        </authorList>
    </citation>
    <scope>NUCLEOTIDE SEQUENCE [LARGE SCALE GENOMIC DNA]</scope>
    <source>
        <strain evidence="2">Gr01-1014_77</strain>
    </source>
</reference>
<dbReference type="Proteomes" id="UP000319613">
    <property type="component" value="Unassembled WGS sequence"/>
</dbReference>
<keyword evidence="1" id="KW-1133">Transmembrane helix</keyword>
<protein>
    <submittedName>
        <fullName evidence="2">Uncharacterized protein</fullName>
    </submittedName>
</protein>
<evidence type="ECO:0000313" key="2">
    <source>
        <dbReference type="EMBL" id="TSC66121.1"/>
    </source>
</evidence>
<dbReference type="AlphaFoldDB" id="A0A554JCU9"/>
<feature type="transmembrane region" description="Helical" evidence="1">
    <location>
        <begin position="7"/>
        <end position="25"/>
    </location>
</feature>
<evidence type="ECO:0000313" key="3">
    <source>
        <dbReference type="Proteomes" id="UP000319613"/>
    </source>
</evidence>
<organism evidence="2 3">
    <name type="scientific">Candidatus Doudnabacteria bacterium Gr01-1014_77</name>
    <dbReference type="NCBI Taxonomy" id="2017133"/>
    <lineage>
        <taxon>Bacteria</taxon>
        <taxon>Candidatus Doudnaibacteriota</taxon>
    </lineage>
</organism>
<comment type="caution">
    <text evidence="2">The sequence shown here is derived from an EMBL/GenBank/DDBJ whole genome shotgun (WGS) entry which is preliminary data.</text>
</comment>
<gene>
    <name evidence="2" type="ORF">G01um101477_209</name>
</gene>
<dbReference type="EMBL" id="VMFF01000014">
    <property type="protein sequence ID" value="TSC66121.1"/>
    <property type="molecule type" value="Genomic_DNA"/>
</dbReference>
<accession>A0A554JCU9</accession>